<name>A0A926EB70_9FIRM</name>
<feature type="domain" description="CBS" evidence="12">
    <location>
        <begin position="289"/>
        <end position="346"/>
    </location>
</feature>
<dbReference type="InterPro" id="IPR046342">
    <property type="entry name" value="CBS_dom_sf"/>
</dbReference>
<evidence type="ECO:0000256" key="11">
    <source>
        <dbReference type="SAM" id="Phobius"/>
    </source>
</evidence>
<dbReference type="GO" id="GO:0050660">
    <property type="term" value="F:flavin adenine dinucleotide binding"/>
    <property type="evidence" value="ECO:0007669"/>
    <property type="project" value="InterPro"/>
</dbReference>
<evidence type="ECO:0000259" key="12">
    <source>
        <dbReference type="PROSITE" id="PS51371"/>
    </source>
</evidence>
<feature type="region of interest" description="Disordered" evidence="10">
    <location>
        <begin position="434"/>
        <end position="472"/>
    </location>
</feature>
<dbReference type="FunFam" id="3.10.580.10:FF:000002">
    <property type="entry name" value="Magnesium/cobalt efflux protein CorC"/>
    <property type="match status" value="1"/>
</dbReference>
<dbReference type="CDD" id="cd04590">
    <property type="entry name" value="CBS_pair_CorC_HlyC_assoc"/>
    <property type="match status" value="1"/>
</dbReference>
<keyword evidence="6 8" id="KW-0129">CBS domain</keyword>
<evidence type="ECO:0000256" key="5">
    <source>
        <dbReference type="ARBA" id="ARBA00022989"/>
    </source>
</evidence>
<dbReference type="SMART" id="SM01091">
    <property type="entry name" value="CorC_HlyC"/>
    <property type="match status" value="1"/>
</dbReference>
<accession>A0A926EB70</accession>
<dbReference type="EMBL" id="JACRTA010000003">
    <property type="protein sequence ID" value="MBC8568926.1"/>
    <property type="molecule type" value="Genomic_DNA"/>
</dbReference>
<dbReference type="Pfam" id="PF03471">
    <property type="entry name" value="CorC_HlyC"/>
    <property type="match status" value="1"/>
</dbReference>
<dbReference type="PANTHER" id="PTHR22777">
    <property type="entry name" value="HEMOLYSIN-RELATED"/>
    <property type="match status" value="1"/>
</dbReference>
<dbReference type="InterPro" id="IPR016169">
    <property type="entry name" value="FAD-bd_PCMH_sub2"/>
</dbReference>
<dbReference type="PROSITE" id="PS51846">
    <property type="entry name" value="CNNM"/>
    <property type="match status" value="1"/>
</dbReference>
<comment type="caution">
    <text evidence="14">The sequence shown here is derived from an EMBL/GenBank/DDBJ whole genome shotgun (WGS) entry which is preliminary data.</text>
</comment>
<dbReference type="Gene3D" id="3.30.465.10">
    <property type="match status" value="1"/>
</dbReference>
<evidence type="ECO:0000256" key="6">
    <source>
        <dbReference type="ARBA" id="ARBA00023122"/>
    </source>
</evidence>
<dbReference type="InterPro" id="IPR044751">
    <property type="entry name" value="Ion_transp-like_CBS"/>
</dbReference>
<evidence type="ECO:0000256" key="3">
    <source>
        <dbReference type="ARBA" id="ARBA00022692"/>
    </source>
</evidence>
<dbReference type="AlphaFoldDB" id="A0A926EB70"/>
<proteinExistence type="inferred from homology"/>
<evidence type="ECO:0000256" key="9">
    <source>
        <dbReference type="PROSITE-ProRule" id="PRU01193"/>
    </source>
</evidence>
<gene>
    <name evidence="14" type="ORF">H8692_09175</name>
</gene>
<protein>
    <submittedName>
        <fullName evidence="14">HlyC/CorC family transporter</fullName>
    </submittedName>
</protein>
<sequence>MSSDAGPMWGQIIVLVVLVAVNAYFAAAEIAIVSVNKNRIRTLANEGNKKAEALSKLIDDPNKFLSAIQVIITLAGFFSSAKAATSFSEGMGRTLEGWGIPYGEGIAVFVITLILSFFTLVFGELFPKRIAMLHADKVAMAVVKPIQIISAVFKPFVWLLSISVTIVLKIFRQKTDVAGEEYSEADVVSMLETGQEKGELKEVGKKMITSIFAFDDMLAYEVMTPRTEVFSIDINAPTEEYIDELMELRYSRIPVYEDDSDNIIGILYIKDYLIKARQEGFDNVDFRSILRKPYFVPETKNIDALFFELQSTKQHIAVLIDEYGGFSGIVTMEDIIEEVMGDIDDEYDEEEPDIQKVSDDTYVMEGSMDLDDINDELNTDLESDNSETIGGLIIDILGEIPDESDVGKEVEFGNYKFKIDSIKERRIEQITMKILPVTDESESAADQEKQDKNEKRDKREKIKDTVGNVNHQ</sequence>
<feature type="transmembrane region" description="Helical" evidence="11">
    <location>
        <begin position="12"/>
        <end position="33"/>
    </location>
</feature>
<evidence type="ECO:0000256" key="10">
    <source>
        <dbReference type="SAM" id="MobiDB-lite"/>
    </source>
</evidence>
<evidence type="ECO:0000313" key="15">
    <source>
        <dbReference type="Proteomes" id="UP000610862"/>
    </source>
</evidence>
<dbReference type="InterPro" id="IPR036318">
    <property type="entry name" value="FAD-bd_PCMH-like_sf"/>
</dbReference>
<dbReference type="Proteomes" id="UP000610862">
    <property type="component" value="Unassembled WGS sequence"/>
</dbReference>
<evidence type="ECO:0000256" key="8">
    <source>
        <dbReference type="PROSITE-ProRule" id="PRU00703"/>
    </source>
</evidence>
<dbReference type="SUPFAM" id="SSF54631">
    <property type="entry name" value="CBS-domain pair"/>
    <property type="match status" value="1"/>
</dbReference>
<evidence type="ECO:0000256" key="7">
    <source>
        <dbReference type="ARBA" id="ARBA00023136"/>
    </source>
</evidence>
<reference evidence="14" key="1">
    <citation type="submission" date="2020-08" db="EMBL/GenBank/DDBJ databases">
        <title>Genome public.</title>
        <authorList>
            <person name="Liu C."/>
            <person name="Sun Q."/>
        </authorList>
    </citation>
    <scope>NUCLEOTIDE SEQUENCE</scope>
    <source>
        <strain evidence="14">NSJ-24</strain>
    </source>
</reference>
<dbReference type="Gene3D" id="3.10.580.10">
    <property type="entry name" value="CBS-domain"/>
    <property type="match status" value="1"/>
</dbReference>
<dbReference type="RefSeq" id="WP_177270277.1">
    <property type="nucleotide sequence ID" value="NZ_JACRTA010000003.1"/>
</dbReference>
<evidence type="ECO:0000256" key="2">
    <source>
        <dbReference type="ARBA" id="ARBA00006337"/>
    </source>
</evidence>
<comment type="subcellular location">
    <subcellularLocation>
        <location evidence="1">Membrane</location>
        <topology evidence="1">Multi-pass membrane protein</topology>
    </subcellularLocation>
</comment>
<organism evidence="14 15">
    <name type="scientific">Lentihominibacter hominis</name>
    <dbReference type="NCBI Taxonomy" id="2763645"/>
    <lineage>
        <taxon>Bacteria</taxon>
        <taxon>Bacillati</taxon>
        <taxon>Bacillota</taxon>
        <taxon>Clostridia</taxon>
        <taxon>Peptostreptococcales</taxon>
        <taxon>Anaerovoracaceae</taxon>
        <taxon>Lentihominibacter</taxon>
    </lineage>
</organism>
<feature type="domain" description="CBS" evidence="12">
    <location>
        <begin position="223"/>
        <end position="286"/>
    </location>
</feature>
<feature type="domain" description="CNNM transmembrane" evidence="13">
    <location>
        <begin position="4"/>
        <end position="204"/>
    </location>
</feature>
<feature type="compositionally biased region" description="Basic and acidic residues" evidence="10">
    <location>
        <begin position="446"/>
        <end position="464"/>
    </location>
</feature>
<feature type="transmembrane region" description="Helical" evidence="11">
    <location>
        <begin position="105"/>
        <end position="127"/>
    </location>
</feature>
<dbReference type="PROSITE" id="PS51371">
    <property type="entry name" value="CBS"/>
    <property type="match status" value="2"/>
</dbReference>
<comment type="similarity">
    <text evidence="2">Belongs to the UPF0053 family.</text>
</comment>
<keyword evidence="7 9" id="KW-0472">Membrane</keyword>
<evidence type="ECO:0000256" key="4">
    <source>
        <dbReference type="ARBA" id="ARBA00022737"/>
    </source>
</evidence>
<keyword evidence="15" id="KW-1185">Reference proteome</keyword>
<evidence type="ECO:0000313" key="14">
    <source>
        <dbReference type="EMBL" id="MBC8568926.1"/>
    </source>
</evidence>
<feature type="transmembrane region" description="Helical" evidence="11">
    <location>
        <begin position="148"/>
        <end position="171"/>
    </location>
</feature>
<keyword evidence="4" id="KW-0677">Repeat</keyword>
<dbReference type="InterPro" id="IPR005170">
    <property type="entry name" value="Transptr-assoc_dom"/>
</dbReference>
<dbReference type="InterPro" id="IPR002550">
    <property type="entry name" value="CNNM"/>
</dbReference>
<dbReference type="Pfam" id="PF01595">
    <property type="entry name" value="CNNM"/>
    <property type="match status" value="1"/>
</dbReference>
<evidence type="ECO:0000259" key="13">
    <source>
        <dbReference type="PROSITE" id="PS51846"/>
    </source>
</evidence>
<evidence type="ECO:0000256" key="1">
    <source>
        <dbReference type="ARBA" id="ARBA00004141"/>
    </source>
</evidence>
<dbReference type="GO" id="GO:0005886">
    <property type="term" value="C:plasma membrane"/>
    <property type="evidence" value="ECO:0007669"/>
    <property type="project" value="TreeGrafter"/>
</dbReference>
<keyword evidence="3 9" id="KW-0812">Transmembrane</keyword>
<dbReference type="InterPro" id="IPR000644">
    <property type="entry name" value="CBS_dom"/>
</dbReference>
<keyword evidence="5 9" id="KW-1133">Transmembrane helix</keyword>
<feature type="transmembrane region" description="Helical" evidence="11">
    <location>
        <begin position="64"/>
        <end position="85"/>
    </location>
</feature>
<dbReference type="Pfam" id="PF00571">
    <property type="entry name" value="CBS"/>
    <property type="match status" value="2"/>
</dbReference>
<dbReference type="PANTHER" id="PTHR22777:SF17">
    <property type="entry name" value="UPF0053 PROTEIN SLL0260"/>
    <property type="match status" value="1"/>
</dbReference>
<dbReference type="SUPFAM" id="SSF56176">
    <property type="entry name" value="FAD-binding/transporter-associated domain-like"/>
    <property type="match status" value="1"/>
</dbReference>